<dbReference type="PANTHER" id="PTHR36007">
    <property type="entry name" value="TRANSPORT PROTEIN-RELATED"/>
    <property type="match status" value="1"/>
</dbReference>
<accession>A0A2N1UPC1</accession>
<feature type="transmembrane region" description="Helical" evidence="1">
    <location>
        <begin position="94"/>
        <end position="124"/>
    </location>
</feature>
<keyword evidence="1" id="KW-1133">Transmembrane helix</keyword>
<dbReference type="PANTHER" id="PTHR36007:SF2">
    <property type="entry name" value="TRANSPORT PROTEIN-RELATED"/>
    <property type="match status" value="1"/>
</dbReference>
<keyword evidence="1" id="KW-0472">Membrane</keyword>
<comment type="caution">
    <text evidence="2">The sequence shown here is derived from an EMBL/GenBank/DDBJ whole genome shotgun (WGS) entry which is preliminary data.</text>
</comment>
<keyword evidence="1" id="KW-0812">Transmembrane</keyword>
<evidence type="ECO:0000256" key="1">
    <source>
        <dbReference type="SAM" id="Phobius"/>
    </source>
</evidence>
<name>A0A2N1UPC1_9BACT</name>
<proteinExistence type="predicted"/>
<dbReference type="Pfam" id="PF06695">
    <property type="entry name" value="Sm_multidrug_ex"/>
    <property type="match status" value="1"/>
</dbReference>
<dbReference type="EMBL" id="PGYQ01000001">
    <property type="protein sequence ID" value="PKL72738.1"/>
    <property type="molecule type" value="Genomic_DNA"/>
</dbReference>
<feature type="transmembrane region" description="Helical" evidence="1">
    <location>
        <begin position="39"/>
        <end position="58"/>
    </location>
</feature>
<protein>
    <submittedName>
        <fullName evidence="2">Ligand-binding protein SH3</fullName>
    </submittedName>
</protein>
<dbReference type="Proteomes" id="UP000233414">
    <property type="component" value="Unassembled WGS sequence"/>
</dbReference>
<dbReference type="InterPro" id="IPR009577">
    <property type="entry name" value="Sm_multidrug_ex"/>
</dbReference>
<feature type="transmembrane region" description="Helical" evidence="1">
    <location>
        <begin position="130"/>
        <end position="154"/>
    </location>
</feature>
<dbReference type="AlphaFoldDB" id="A0A2N1UPC1"/>
<sequence>MILGNEQLMTLLIAMTPINELRGTIPIAIGIYKLPVFEAFFWAVFGNMIPIFFLLWFFGSLSKILMERFYFFNRFFTWLFERTRKNFYQKFKQYGNIALIIFVAIPLPMTGAWSGAVAAFLFGIPYWKALGLIFVGVLLAGLIITLITMGILAYNI</sequence>
<organism evidence="2 3">
    <name type="scientific">Candidatus Kuenenbacteria bacterium HGW-Kuenenbacteria-1</name>
    <dbReference type="NCBI Taxonomy" id="2013812"/>
    <lineage>
        <taxon>Bacteria</taxon>
        <taxon>Candidatus Kueneniibacteriota</taxon>
    </lineage>
</organism>
<reference evidence="2 3" key="1">
    <citation type="journal article" date="2017" name="ISME J.">
        <title>Potential for microbial H2 and metal transformations associated with novel bacteria and archaea in deep terrestrial subsurface sediments.</title>
        <authorList>
            <person name="Hernsdorf A.W."/>
            <person name="Amano Y."/>
            <person name="Miyakawa K."/>
            <person name="Ise K."/>
            <person name="Suzuki Y."/>
            <person name="Anantharaman K."/>
            <person name="Probst A."/>
            <person name="Burstein D."/>
            <person name="Thomas B.C."/>
            <person name="Banfield J.F."/>
        </authorList>
    </citation>
    <scope>NUCLEOTIDE SEQUENCE [LARGE SCALE GENOMIC DNA]</scope>
    <source>
        <strain evidence="2">HGW-Kuenenbacteria-1</strain>
    </source>
</reference>
<evidence type="ECO:0000313" key="3">
    <source>
        <dbReference type="Proteomes" id="UP000233414"/>
    </source>
</evidence>
<evidence type="ECO:0000313" key="2">
    <source>
        <dbReference type="EMBL" id="PKL72738.1"/>
    </source>
</evidence>
<gene>
    <name evidence="2" type="ORF">CVV26_00565</name>
</gene>